<organism evidence="3 4">
    <name type="scientific">Rhynchosporium graminicola</name>
    <dbReference type="NCBI Taxonomy" id="2792576"/>
    <lineage>
        <taxon>Eukaryota</taxon>
        <taxon>Fungi</taxon>
        <taxon>Dikarya</taxon>
        <taxon>Ascomycota</taxon>
        <taxon>Pezizomycotina</taxon>
        <taxon>Leotiomycetes</taxon>
        <taxon>Helotiales</taxon>
        <taxon>Ploettnerulaceae</taxon>
        <taxon>Rhynchosporium</taxon>
    </lineage>
</organism>
<dbReference type="PROSITE" id="PS50097">
    <property type="entry name" value="BTB"/>
    <property type="match status" value="1"/>
</dbReference>
<gene>
    <name evidence="3" type="ORF">RCO7_09955</name>
</gene>
<proteinExistence type="predicted"/>
<dbReference type="EMBL" id="FJUW01000061">
    <property type="protein sequence ID" value="CZT11273.1"/>
    <property type="molecule type" value="Genomic_DNA"/>
</dbReference>
<evidence type="ECO:0000313" key="4">
    <source>
        <dbReference type="Proteomes" id="UP000178129"/>
    </source>
</evidence>
<sequence>MSFHFLSSRSPISGHQRFPTSSTLPIECDDFTSSHLHGSISTHTERGNTYYPRDHVRPEAFLERKDRTLGGLSFEINSRSPSPNIHRPAKRRRTSVINLIGSSSDIDNQMDPESDTIIVEVPQLNPTPESKPAPQPGNNNITTRPRRKAALKSRYATIAQAKSVDRPLLQRSNRLTINQKTANGIQAKLENDGKGKGKGKEKEKPSTKTKNLNKDNGQDRGKKESTKNTDEDEDDNYECPCGYGCSTISFCESRKKEITTRDVGMSVIISYKTSIAVLVGTPSHQETFVVHKDLLALHSDYFASLFRQTQDVTPPSSTSIIQAKSASFDRNELSLDAPLQPRFFGAIKGNNLVMGIESTGSVARVEVKQGEDSDEDIEIISSDQYYATLPSKSNSLKLKLTPIKHRSILPGKATLSHPTLISFASTASASKTYPIPFQEKSIFELPTTILPLQFSLFISYIYIGSMAPTLLLATDDKDSCTWEALHHVGYTLRSAGFMNYCMEGLRELRSVRKGIWPSPTEAKLVWKMDLEMGGLNMAILDIAGLNNESSLGVGNADSDTRSSSDSDILSLDGKMSPLHEFVVACIAYNSPMSSDQANTPNYRAWKRLLSSKETSLASLSIMVHAMNRKMFMGKEPWNDEFRGLWEIVEEDVSTRWREILEKRKGQSEGVRKETRDGIKSVQELLERMALRGESGLTRIRRANTYIEEKTPKKYSQKLKLH</sequence>
<evidence type="ECO:0000313" key="3">
    <source>
        <dbReference type="EMBL" id="CZT11273.1"/>
    </source>
</evidence>
<evidence type="ECO:0000259" key="2">
    <source>
        <dbReference type="PROSITE" id="PS50097"/>
    </source>
</evidence>
<dbReference type="Proteomes" id="UP000178129">
    <property type="component" value="Unassembled WGS sequence"/>
</dbReference>
<dbReference type="AlphaFoldDB" id="A0A1E1LLA0"/>
<feature type="compositionally biased region" description="Polar residues" evidence="1">
    <location>
        <begin position="170"/>
        <end position="184"/>
    </location>
</feature>
<reference evidence="4" key="1">
    <citation type="submission" date="2016-03" db="EMBL/GenBank/DDBJ databases">
        <authorList>
            <person name="Ploux O."/>
        </authorList>
    </citation>
    <scope>NUCLEOTIDE SEQUENCE [LARGE SCALE GENOMIC DNA]</scope>
    <source>
        <strain evidence="4">UK7</strain>
    </source>
</reference>
<feature type="region of interest" description="Disordered" evidence="1">
    <location>
        <begin position="124"/>
        <end position="153"/>
    </location>
</feature>
<protein>
    <recommendedName>
        <fullName evidence="2">BTB domain-containing protein</fullName>
    </recommendedName>
</protein>
<keyword evidence="4" id="KW-1185">Reference proteome</keyword>
<name>A0A1E1LLA0_9HELO</name>
<feature type="region of interest" description="Disordered" evidence="1">
    <location>
        <begin position="170"/>
        <end position="234"/>
    </location>
</feature>
<feature type="compositionally biased region" description="Basic and acidic residues" evidence="1">
    <location>
        <begin position="189"/>
        <end position="229"/>
    </location>
</feature>
<evidence type="ECO:0000256" key="1">
    <source>
        <dbReference type="SAM" id="MobiDB-lite"/>
    </source>
</evidence>
<feature type="domain" description="BTB" evidence="2">
    <location>
        <begin position="273"/>
        <end position="308"/>
    </location>
</feature>
<feature type="region of interest" description="Disordered" evidence="1">
    <location>
        <begin position="73"/>
        <end position="92"/>
    </location>
</feature>
<dbReference type="InParanoid" id="A0A1E1LLA0"/>
<comment type="caution">
    <text evidence="3">The sequence shown here is derived from an EMBL/GenBank/DDBJ whole genome shotgun (WGS) entry which is preliminary data.</text>
</comment>
<accession>A0A1E1LLA0</accession>
<dbReference type="InterPro" id="IPR000210">
    <property type="entry name" value="BTB/POZ_dom"/>
</dbReference>